<proteinExistence type="predicted"/>
<evidence type="ECO:0000313" key="2">
    <source>
        <dbReference type="EMBL" id="TCO77936.1"/>
    </source>
</evidence>
<dbReference type="AlphaFoldDB" id="A0A4R2L2F5"/>
<evidence type="ECO:0000256" key="1">
    <source>
        <dbReference type="SAM" id="SignalP"/>
    </source>
</evidence>
<feature type="chain" id="PRO_5039288339" evidence="1">
    <location>
        <begin position="21"/>
        <end position="164"/>
    </location>
</feature>
<dbReference type="EMBL" id="SLWV01000005">
    <property type="protein sequence ID" value="TCO77936.1"/>
    <property type="molecule type" value="Genomic_DNA"/>
</dbReference>
<keyword evidence="3" id="KW-1185">Reference proteome</keyword>
<reference evidence="2 3" key="1">
    <citation type="submission" date="2019-03" db="EMBL/GenBank/DDBJ databases">
        <title>Genomic Encyclopedia of Type Strains, Phase IV (KMG-IV): sequencing the most valuable type-strain genomes for metagenomic binning, comparative biology and taxonomic classification.</title>
        <authorList>
            <person name="Goeker M."/>
        </authorList>
    </citation>
    <scope>NUCLEOTIDE SEQUENCE [LARGE SCALE GENOMIC DNA]</scope>
    <source>
        <strain evidence="2 3">DSM 102940</strain>
    </source>
</reference>
<dbReference type="OrthoDB" id="1952054at2"/>
<comment type="caution">
    <text evidence="2">The sequence shown here is derived from an EMBL/GenBank/DDBJ whole genome shotgun (WGS) entry which is preliminary data.</text>
</comment>
<keyword evidence="1" id="KW-0732">Signal</keyword>
<dbReference type="Proteomes" id="UP000294919">
    <property type="component" value="Unassembled WGS sequence"/>
</dbReference>
<dbReference type="RefSeq" id="WP_132243531.1">
    <property type="nucleotide sequence ID" value="NZ_SLWV01000005.1"/>
</dbReference>
<feature type="signal peptide" evidence="1">
    <location>
        <begin position="1"/>
        <end position="20"/>
    </location>
</feature>
<gene>
    <name evidence="2" type="ORF">EV214_10532</name>
</gene>
<accession>A0A4R2L2F5</accession>
<sequence>MKKKIIASALVLVILGTASASLSYADYRPFPSYIYSIDANKEPIEIISPKEEIVVQDSLLISVQIQEGISVSLSVYKEAKEEALIFGPEKVDTGESLNFYSTQLKDLSPGKYRIVFDIAKQDGKEQKPMIKYFTVKDKKEALKKTLENIEVINISDDILQTNDY</sequence>
<protein>
    <submittedName>
        <fullName evidence="2">Uncharacterized protein</fullName>
    </submittedName>
</protein>
<evidence type="ECO:0000313" key="3">
    <source>
        <dbReference type="Proteomes" id="UP000294919"/>
    </source>
</evidence>
<organism evidence="2 3">
    <name type="scientific">Marinisporobacter balticus</name>
    <dbReference type="NCBI Taxonomy" id="2018667"/>
    <lineage>
        <taxon>Bacteria</taxon>
        <taxon>Bacillati</taxon>
        <taxon>Bacillota</taxon>
        <taxon>Clostridia</taxon>
        <taxon>Peptostreptococcales</taxon>
        <taxon>Thermotaleaceae</taxon>
        <taxon>Marinisporobacter</taxon>
    </lineage>
</organism>
<name>A0A4R2L2F5_9FIRM</name>